<dbReference type="EMBL" id="VFOZ01000001">
    <property type="protein sequence ID" value="TQL99042.1"/>
    <property type="molecule type" value="Genomic_DNA"/>
</dbReference>
<evidence type="ECO:0000259" key="2">
    <source>
        <dbReference type="Pfam" id="PF00582"/>
    </source>
</evidence>
<comment type="similarity">
    <text evidence="1">Belongs to the universal stress protein A family.</text>
</comment>
<organism evidence="3 4">
    <name type="scientific">Actinoallomurus bryophytorum</name>
    <dbReference type="NCBI Taxonomy" id="1490222"/>
    <lineage>
        <taxon>Bacteria</taxon>
        <taxon>Bacillati</taxon>
        <taxon>Actinomycetota</taxon>
        <taxon>Actinomycetes</taxon>
        <taxon>Streptosporangiales</taxon>
        <taxon>Thermomonosporaceae</taxon>
        <taxon>Actinoallomurus</taxon>
    </lineage>
</organism>
<comment type="caution">
    <text evidence="3">The sequence shown here is derived from an EMBL/GenBank/DDBJ whole genome shotgun (WGS) entry which is preliminary data.</text>
</comment>
<sequence length="175" mass="18493">MIADTGLVSADETGSFQLVEEYGPAWSPGVFERGTDGPLVILAGVDGSPTAMRAGAYAAGLARRQHSRLVLVYVAAPSLWAGMSPGPAAAAQEQLFDELITDLRTQIQERAAEIQVPVTFAVRRGDAFVELRDAATEIHADMVVVGASEQAGHRLIGSVASRLVRSGRWPVTVVP</sequence>
<evidence type="ECO:0000313" key="3">
    <source>
        <dbReference type="EMBL" id="TQL99042.1"/>
    </source>
</evidence>
<feature type="domain" description="UspA" evidence="2">
    <location>
        <begin position="41"/>
        <end position="175"/>
    </location>
</feature>
<dbReference type="Proteomes" id="UP000316096">
    <property type="component" value="Unassembled WGS sequence"/>
</dbReference>
<evidence type="ECO:0000313" key="4">
    <source>
        <dbReference type="Proteomes" id="UP000316096"/>
    </source>
</evidence>
<dbReference type="PRINTS" id="PR01438">
    <property type="entry name" value="UNVRSLSTRESS"/>
</dbReference>
<name>A0A543CPL7_9ACTN</name>
<dbReference type="PANTHER" id="PTHR46268:SF6">
    <property type="entry name" value="UNIVERSAL STRESS PROTEIN UP12"/>
    <property type="match status" value="1"/>
</dbReference>
<dbReference type="SUPFAM" id="SSF52402">
    <property type="entry name" value="Adenine nucleotide alpha hydrolases-like"/>
    <property type="match status" value="1"/>
</dbReference>
<protein>
    <submittedName>
        <fullName evidence="3">Nucleotide-binding universal stress UspA family protein</fullName>
    </submittedName>
</protein>
<dbReference type="Pfam" id="PF00582">
    <property type="entry name" value="Usp"/>
    <property type="match status" value="1"/>
</dbReference>
<dbReference type="AlphaFoldDB" id="A0A543CPL7"/>
<dbReference type="InterPro" id="IPR014729">
    <property type="entry name" value="Rossmann-like_a/b/a_fold"/>
</dbReference>
<reference evidence="3 4" key="1">
    <citation type="submission" date="2019-06" db="EMBL/GenBank/DDBJ databases">
        <title>Sequencing the genomes of 1000 actinobacteria strains.</title>
        <authorList>
            <person name="Klenk H.-P."/>
        </authorList>
    </citation>
    <scope>NUCLEOTIDE SEQUENCE [LARGE SCALE GENOMIC DNA]</scope>
    <source>
        <strain evidence="3 4">DSM 102200</strain>
    </source>
</reference>
<accession>A0A543CPL7</accession>
<dbReference type="PANTHER" id="PTHR46268">
    <property type="entry name" value="STRESS RESPONSE PROTEIN NHAX"/>
    <property type="match status" value="1"/>
</dbReference>
<dbReference type="InterPro" id="IPR006015">
    <property type="entry name" value="Universal_stress_UspA"/>
</dbReference>
<dbReference type="CDD" id="cd00293">
    <property type="entry name" value="USP-like"/>
    <property type="match status" value="1"/>
</dbReference>
<proteinExistence type="inferred from homology"/>
<dbReference type="Gene3D" id="3.40.50.620">
    <property type="entry name" value="HUPs"/>
    <property type="match status" value="1"/>
</dbReference>
<dbReference type="InterPro" id="IPR006016">
    <property type="entry name" value="UspA"/>
</dbReference>
<evidence type="ECO:0000256" key="1">
    <source>
        <dbReference type="ARBA" id="ARBA00008791"/>
    </source>
</evidence>
<keyword evidence="4" id="KW-1185">Reference proteome</keyword>
<gene>
    <name evidence="3" type="ORF">FB559_4695</name>
</gene>